<dbReference type="KEGG" id="talb:FTW19_22400"/>
<evidence type="ECO:0000313" key="2">
    <source>
        <dbReference type="EMBL" id="QEE30493.1"/>
    </source>
</evidence>
<evidence type="ECO:0000256" key="1">
    <source>
        <dbReference type="SAM" id="SignalP"/>
    </source>
</evidence>
<sequence length="156" mass="16978">MRTWAVASFFALLSCAEAFAQVSATFYLDKDVIQSGQRAILHFKVTNLGSSPYMLNTTGLPNQPFCSGYSFKVLRQPSSASNQNGALANTCVINGQFHHVSIAPGATYVQDIDLSLYLDLQVRGEYVIEVSHRPIPWSGGAHDPANAKADLSLRVE</sequence>
<name>A0A5B9EEB3_9BACT</name>
<dbReference type="AlphaFoldDB" id="A0A5B9EEB3"/>
<evidence type="ECO:0008006" key="4">
    <source>
        <dbReference type="Google" id="ProtNLM"/>
    </source>
</evidence>
<dbReference type="RefSeq" id="WP_147649806.1">
    <property type="nucleotide sequence ID" value="NZ_CP042806.1"/>
</dbReference>
<dbReference type="EMBL" id="CP042806">
    <property type="protein sequence ID" value="QEE30493.1"/>
    <property type="molecule type" value="Genomic_DNA"/>
</dbReference>
<evidence type="ECO:0000313" key="3">
    <source>
        <dbReference type="Proteomes" id="UP000321820"/>
    </source>
</evidence>
<dbReference type="Gene3D" id="2.60.40.2970">
    <property type="match status" value="1"/>
</dbReference>
<reference evidence="2 3" key="1">
    <citation type="submission" date="2019-08" db="EMBL/GenBank/DDBJ databases">
        <title>Complete genome sequence of Terriglobus albidus strain ORNL.</title>
        <authorList>
            <person name="Podar M."/>
        </authorList>
    </citation>
    <scope>NUCLEOTIDE SEQUENCE [LARGE SCALE GENOMIC DNA]</scope>
    <source>
        <strain evidence="2 3">ORNL</strain>
    </source>
</reference>
<dbReference type="PROSITE" id="PS51257">
    <property type="entry name" value="PROKAR_LIPOPROTEIN"/>
    <property type="match status" value="1"/>
</dbReference>
<organism evidence="2 3">
    <name type="scientific">Terriglobus albidus</name>
    <dbReference type="NCBI Taxonomy" id="1592106"/>
    <lineage>
        <taxon>Bacteria</taxon>
        <taxon>Pseudomonadati</taxon>
        <taxon>Acidobacteriota</taxon>
        <taxon>Terriglobia</taxon>
        <taxon>Terriglobales</taxon>
        <taxon>Acidobacteriaceae</taxon>
        <taxon>Terriglobus</taxon>
    </lineage>
</organism>
<accession>A0A5B9EEB3</accession>
<feature type="chain" id="PRO_5022725134" description="Intracellular proteinase inhibitor BsuPI domain-containing protein" evidence="1">
    <location>
        <begin position="21"/>
        <end position="156"/>
    </location>
</feature>
<dbReference type="Proteomes" id="UP000321820">
    <property type="component" value="Chromosome"/>
</dbReference>
<keyword evidence="1" id="KW-0732">Signal</keyword>
<keyword evidence="3" id="KW-1185">Reference proteome</keyword>
<protein>
    <recommendedName>
        <fullName evidence="4">Intracellular proteinase inhibitor BsuPI domain-containing protein</fullName>
    </recommendedName>
</protein>
<feature type="signal peptide" evidence="1">
    <location>
        <begin position="1"/>
        <end position="20"/>
    </location>
</feature>
<gene>
    <name evidence="2" type="ORF">FTW19_22400</name>
</gene>
<proteinExistence type="predicted"/>